<evidence type="ECO:0000313" key="8">
    <source>
        <dbReference type="EMBL" id="BCE83806.1"/>
    </source>
</evidence>
<protein>
    <submittedName>
        <fullName evidence="8">Site-specific integrase/recombinase</fullName>
    </submittedName>
</protein>
<dbReference type="SUPFAM" id="SSF56349">
    <property type="entry name" value="DNA breaking-rejoining enzymes"/>
    <property type="match status" value="1"/>
</dbReference>
<name>A0A810C2Z1_9BRAD</name>
<proteinExistence type="inferred from homology"/>
<dbReference type="EMBL" id="AP023098">
    <property type="protein sequence ID" value="BCE83806.1"/>
    <property type="molecule type" value="Genomic_DNA"/>
</dbReference>
<evidence type="ECO:0000256" key="1">
    <source>
        <dbReference type="ARBA" id="ARBA00008857"/>
    </source>
</evidence>
<keyword evidence="2" id="KW-0229">DNA integration</keyword>
<dbReference type="PANTHER" id="PTHR30629:SF2">
    <property type="entry name" value="PROPHAGE INTEGRASE INTS-RELATED"/>
    <property type="match status" value="1"/>
</dbReference>
<dbReference type="GO" id="GO:0015074">
    <property type="term" value="P:DNA integration"/>
    <property type="evidence" value="ECO:0007669"/>
    <property type="project" value="UniProtKB-KW"/>
</dbReference>
<sequence length="434" mass="48492">MPKLTDSAIKAAKCPPGKDRIELADGSCPGLYLRVTKNGAKTFAFKYWSPILAKTVTLVLGQYDDITLTDAKRKVGDHRKEIARDEDPRARKRAERRKAANAEELSFDQLADQYIEQYAKPNKESWKNDQHYLKRPRAAWGRLPAATVTDDMAAELLDEIAETAPVSANRTQSVLHKMFSWAKQPGRKLVQTNPLADLDRRGGKEQSRDRVLTDDEVRTLWWGLDHPDLPADRVVALALKTILTTMVRPYQAALMARAELIGIDSDDAQYSMPRHRVKKRREVIVPLSDLAVEVIKEAISDDDQTVVFPSKFSDGDVPIARASLSQALAGKRNGKKSGDKTEDRTGIRAFLGLEHFTAHDLRRTAATIARRAGAPRPDVKALLDHVNGDVTEVYDKYDMLKEKRQVVNLLASELRRIVGDAPAQFAERSRAAAA</sequence>
<feature type="domain" description="Tyr recombinase" evidence="6">
    <location>
        <begin position="250"/>
        <end position="396"/>
    </location>
</feature>
<dbReference type="GO" id="GO:0006310">
    <property type="term" value="P:DNA recombination"/>
    <property type="evidence" value="ECO:0007669"/>
    <property type="project" value="UniProtKB-KW"/>
</dbReference>
<evidence type="ECO:0000256" key="2">
    <source>
        <dbReference type="ARBA" id="ARBA00022908"/>
    </source>
</evidence>
<dbReference type="InterPro" id="IPR038488">
    <property type="entry name" value="Integrase_DNA-bd_sf"/>
</dbReference>
<dbReference type="InterPro" id="IPR011010">
    <property type="entry name" value="DNA_brk_join_enz"/>
</dbReference>
<evidence type="ECO:0000259" key="6">
    <source>
        <dbReference type="Pfam" id="PF00589"/>
    </source>
</evidence>
<dbReference type="InterPro" id="IPR050808">
    <property type="entry name" value="Phage_Integrase"/>
</dbReference>
<evidence type="ECO:0000256" key="3">
    <source>
        <dbReference type="ARBA" id="ARBA00023125"/>
    </source>
</evidence>
<dbReference type="Pfam" id="PF13356">
    <property type="entry name" value="Arm-DNA-bind_3"/>
    <property type="match status" value="1"/>
</dbReference>
<dbReference type="Gene3D" id="3.30.160.390">
    <property type="entry name" value="Integrase, DNA-binding domain"/>
    <property type="match status" value="1"/>
</dbReference>
<dbReference type="InterPro" id="IPR025166">
    <property type="entry name" value="Integrase_DNA_bind_dom"/>
</dbReference>
<gene>
    <name evidence="8" type="ORF">XF9B_52270</name>
</gene>
<evidence type="ECO:0000259" key="7">
    <source>
        <dbReference type="Pfam" id="PF13356"/>
    </source>
</evidence>
<keyword evidence="4" id="KW-0233">DNA recombination</keyword>
<dbReference type="InterPro" id="IPR010998">
    <property type="entry name" value="Integrase_recombinase_N"/>
</dbReference>
<keyword evidence="3" id="KW-0238">DNA-binding</keyword>
<dbReference type="GO" id="GO:0003677">
    <property type="term" value="F:DNA binding"/>
    <property type="evidence" value="ECO:0007669"/>
    <property type="project" value="UniProtKB-KW"/>
</dbReference>
<dbReference type="PANTHER" id="PTHR30629">
    <property type="entry name" value="PROPHAGE INTEGRASE"/>
    <property type="match status" value="1"/>
</dbReference>
<dbReference type="Gene3D" id="1.10.443.10">
    <property type="entry name" value="Intergrase catalytic core"/>
    <property type="match status" value="1"/>
</dbReference>
<evidence type="ECO:0000256" key="4">
    <source>
        <dbReference type="ARBA" id="ARBA00023172"/>
    </source>
</evidence>
<feature type="compositionally biased region" description="Basic and acidic residues" evidence="5">
    <location>
        <begin position="79"/>
        <end position="89"/>
    </location>
</feature>
<accession>A0A810C2Z1</accession>
<dbReference type="InterPro" id="IPR013762">
    <property type="entry name" value="Integrase-like_cat_sf"/>
</dbReference>
<dbReference type="AlphaFoldDB" id="A0A810C2Z1"/>
<dbReference type="Gene3D" id="1.10.150.130">
    <property type="match status" value="1"/>
</dbReference>
<reference evidence="8" key="1">
    <citation type="submission" date="2020-05" db="EMBL/GenBank/DDBJ databases">
        <title>Complete genome sequence of Bradyrhizobium diazoefficiens XF9 isolated from soybean nodule.</title>
        <authorList>
            <person name="Noda R."/>
            <person name="Kakizaki K."/>
            <person name="Minamisawa K."/>
        </authorList>
    </citation>
    <scope>NUCLEOTIDE SEQUENCE</scope>
    <source>
        <strain evidence="8">XF9</strain>
    </source>
</reference>
<organism evidence="8">
    <name type="scientific">Bradyrhizobium diazoefficiens</name>
    <dbReference type="NCBI Taxonomy" id="1355477"/>
    <lineage>
        <taxon>Bacteria</taxon>
        <taxon>Pseudomonadati</taxon>
        <taxon>Pseudomonadota</taxon>
        <taxon>Alphaproteobacteria</taxon>
        <taxon>Hyphomicrobiales</taxon>
        <taxon>Nitrobacteraceae</taxon>
        <taxon>Bradyrhizobium</taxon>
    </lineage>
</organism>
<dbReference type="Pfam" id="PF00589">
    <property type="entry name" value="Phage_integrase"/>
    <property type="match status" value="1"/>
</dbReference>
<dbReference type="InterPro" id="IPR002104">
    <property type="entry name" value="Integrase_catalytic"/>
</dbReference>
<feature type="region of interest" description="Disordered" evidence="5">
    <location>
        <begin position="79"/>
        <end position="98"/>
    </location>
</feature>
<evidence type="ECO:0000256" key="5">
    <source>
        <dbReference type="SAM" id="MobiDB-lite"/>
    </source>
</evidence>
<feature type="domain" description="Integrase DNA-binding" evidence="7">
    <location>
        <begin position="4"/>
        <end position="95"/>
    </location>
</feature>
<comment type="similarity">
    <text evidence="1">Belongs to the 'phage' integrase family.</text>
</comment>